<dbReference type="Ensembl" id="ENSCINT00000036106.1">
    <property type="protein sequence ID" value="ENSCINP00000033599.1"/>
    <property type="gene ID" value="ENSCING00000019261.1"/>
</dbReference>
<sequence>MNKLLLLALVLGLLCLIDEGESWGRRRRRRWVRRRRCWRRRRSGDNGVDESTEVEDEEIEPEEKLDFDNE</sequence>
<reference evidence="3" key="3">
    <citation type="submission" date="2025-08" db="UniProtKB">
        <authorList>
            <consortium name="Ensembl"/>
        </authorList>
    </citation>
    <scope>IDENTIFICATION</scope>
</reference>
<reference evidence="4" key="1">
    <citation type="journal article" date="2002" name="Science">
        <title>The draft genome of Ciona intestinalis: insights into chordate and vertebrate origins.</title>
        <authorList>
            <person name="Dehal P."/>
            <person name="Satou Y."/>
            <person name="Campbell R.K."/>
            <person name="Chapman J."/>
            <person name="Degnan B."/>
            <person name="De Tomaso A."/>
            <person name="Davidson B."/>
            <person name="Di Gregorio A."/>
            <person name="Gelpke M."/>
            <person name="Goodstein D.M."/>
            <person name="Harafuji N."/>
            <person name="Hastings K.E."/>
            <person name="Ho I."/>
            <person name="Hotta K."/>
            <person name="Huang W."/>
            <person name="Kawashima T."/>
            <person name="Lemaire P."/>
            <person name="Martinez D."/>
            <person name="Meinertzhagen I.A."/>
            <person name="Necula S."/>
            <person name="Nonaka M."/>
            <person name="Putnam N."/>
            <person name="Rash S."/>
            <person name="Saiga H."/>
            <person name="Satake M."/>
            <person name="Terry A."/>
            <person name="Yamada L."/>
            <person name="Wang H.G."/>
            <person name="Awazu S."/>
            <person name="Azumi K."/>
            <person name="Boore J."/>
            <person name="Branno M."/>
            <person name="Chin-Bow S."/>
            <person name="DeSantis R."/>
            <person name="Doyle S."/>
            <person name="Francino P."/>
            <person name="Keys D.N."/>
            <person name="Haga S."/>
            <person name="Hayashi H."/>
            <person name="Hino K."/>
            <person name="Imai K.S."/>
            <person name="Inaba K."/>
            <person name="Kano S."/>
            <person name="Kobayashi K."/>
            <person name="Kobayashi M."/>
            <person name="Lee B.I."/>
            <person name="Makabe K.W."/>
            <person name="Manohar C."/>
            <person name="Matassi G."/>
            <person name="Medina M."/>
            <person name="Mochizuki Y."/>
            <person name="Mount S."/>
            <person name="Morishita T."/>
            <person name="Miura S."/>
            <person name="Nakayama A."/>
            <person name="Nishizaka S."/>
            <person name="Nomoto H."/>
            <person name="Ohta F."/>
            <person name="Oishi K."/>
            <person name="Rigoutsos I."/>
            <person name="Sano M."/>
            <person name="Sasaki A."/>
            <person name="Sasakura Y."/>
            <person name="Shoguchi E."/>
            <person name="Shin-i T."/>
            <person name="Spagnuolo A."/>
            <person name="Stainier D."/>
            <person name="Suzuki M.M."/>
            <person name="Tassy O."/>
            <person name="Takatori N."/>
            <person name="Tokuoka M."/>
            <person name="Yagi K."/>
            <person name="Yoshizaki F."/>
            <person name="Wada S."/>
            <person name="Zhang C."/>
            <person name="Hyatt P.D."/>
            <person name="Larimer F."/>
            <person name="Detter C."/>
            <person name="Doggett N."/>
            <person name="Glavina T."/>
            <person name="Hawkins T."/>
            <person name="Richardson P."/>
            <person name="Lucas S."/>
            <person name="Kohara Y."/>
            <person name="Levine M."/>
            <person name="Satoh N."/>
            <person name="Rokhsar D.S."/>
        </authorList>
    </citation>
    <scope>NUCLEOTIDE SEQUENCE [LARGE SCALE GENOMIC DNA]</scope>
</reference>
<reference evidence="3" key="4">
    <citation type="submission" date="2025-09" db="UniProtKB">
        <authorList>
            <consortium name="Ensembl"/>
        </authorList>
    </citation>
    <scope>IDENTIFICATION</scope>
</reference>
<feature type="signal peptide" evidence="2">
    <location>
        <begin position="1"/>
        <end position="22"/>
    </location>
</feature>
<feature type="chain" id="PRO_5003578187" evidence="2">
    <location>
        <begin position="23"/>
        <end position="70"/>
    </location>
</feature>
<evidence type="ECO:0000313" key="4">
    <source>
        <dbReference type="Proteomes" id="UP000008144"/>
    </source>
</evidence>
<reference evidence="3" key="2">
    <citation type="journal article" date="2008" name="Genome Biol.">
        <title>Improved genome assembly and evidence-based global gene model set for the chordate Ciona intestinalis: new insight into intron and operon populations.</title>
        <authorList>
            <person name="Satou Y."/>
            <person name="Mineta K."/>
            <person name="Ogasawara M."/>
            <person name="Sasakura Y."/>
            <person name="Shoguchi E."/>
            <person name="Ueno K."/>
            <person name="Yamada L."/>
            <person name="Matsumoto J."/>
            <person name="Wasserscheid J."/>
            <person name="Dewar K."/>
            <person name="Wiley G.B."/>
            <person name="Macmil S.L."/>
            <person name="Roe B.A."/>
            <person name="Zeller R.W."/>
            <person name="Hastings K.E."/>
            <person name="Lemaire P."/>
            <person name="Lindquist E."/>
            <person name="Endo T."/>
            <person name="Hotta K."/>
            <person name="Inaba K."/>
        </authorList>
    </citation>
    <scope>NUCLEOTIDE SEQUENCE [LARGE SCALE GENOMIC DNA]</scope>
    <source>
        <strain evidence="3">wild type</strain>
    </source>
</reference>
<feature type="compositionally biased region" description="Acidic residues" evidence="1">
    <location>
        <begin position="47"/>
        <end position="61"/>
    </location>
</feature>
<name>H2XVB5_CIOIN</name>
<proteinExistence type="predicted"/>
<dbReference type="AlphaFoldDB" id="H2XVB5"/>
<dbReference type="Proteomes" id="UP000008144">
    <property type="component" value="Chromosome 9"/>
</dbReference>
<protein>
    <submittedName>
        <fullName evidence="3">Uncharacterized protein</fullName>
    </submittedName>
</protein>
<keyword evidence="2" id="KW-0732">Signal</keyword>
<evidence type="ECO:0000313" key="3">
    <source>
        <dbReference type="Ensembl" id="ENSCINP00000033599.1"/>
    </source>
</evidence>
<dbReference type="InParanoid" id="H2XVB5"/>
<evidence type="ECO:0000256" key="2">
    <source>
        <dbReference type="SAM" id="SignalP"/>
    </source>
</evidence>
<evidence type="ECO:0000256" key="1">
    <source>
        <dbReference type="SAM" id="MobiDB-lite"/>
    </source>
</evidence>
<feature type="region of interest" description="Disordered" evidence="1">
    <location>
        <begin position="43"/>
        <end position="70"/>
    </location>
</feature>
<dbReference type="EMBL" id="EAAA01002884">
    <property type="status" value="NOT_ANNOTATED_CDS"/>
    <property type="molecule type" value="Genomic_DNA"/>
</dbReference>
<keyword evidence="4" id="KW-1185">Reference proteome</keyword>
<dbReference type="HOGENOM" id="CLU_2757046_0_0_1"/>
<organism evidence="3 4">
    <name type="scientific">Ciona intestinalis</name>
    <name type="common">Transparent sea squirt</name>
    <name type="synonym">Ascidia intestinalis</name>
    <dbReference type="NCBI Taxonomy" id="7719"/>
    <lineage>
        <taxon>Eukaryota</taxon>
        <taxon>Metazoa</taxon>
        <taxon>Chordata</taxon>
        <taxon>Tunicata</taxon>
        <taxon>Ascidiacea</taxon>
        <taxon>Phlebobranchia</taxon>
        <taxon>Cionidae</taxon>
        <taxon>Ciona</taxon>
    </lineage>
</organism>
<accession>H2XVB5</accession>